<evidence type="ECO:0008006" key="3">
    <source>
        <dbReference type="Google" id="ProtNLM"/>
    </source>
</evidence>
<sequence length="180" mass="20818">MKLDTELEGLPVAEAAFYIRLALQVEVLERADISDWLDEVLLRDEPADTFFLHLYRVLHTNKQEVPRFLKNAFPDVYFTVRPGIGWLYRQFATGTWPVSQLVRSLYRLRTLVESDAEVGWIYGLAADYERAAGGSLEEMQEVEHEAGAFLACYQDYTFSNRAQWQSLDAMLEQRLAGLRF</sequence>
<dbReference type="RefSeq" id="WP_243795092.1">
    <property type="nucleotide sequence ID" value="NZ_CP094669.1"/>
</dbReference>
<proteinExistence type="predicted"/>
<keyword evidence="2" id="KW-1185">Reference proteome</keyword>
<protein>
    <recommendedName>
        <fullName evidence="3">DUF4375 domain-containing protein</fullName>
    </recommendedName>
</protein>
<accession>A0ABY4CVY4</accession>
<name>A0ABY4CVY4_9BACT</name>
<organism evidence="1 2">
    <name type="scientific">Hymenobacter tibetensis</name>
    <dbReference type="NCBI Taxonomy" id="497967"/>
    <lineage>
        <taxon>Bacteria</taxon>
        <taxon>Pseudomonadati</taxon>
        <taxon>Bacteroidota</taxon>
        <taxon>Cytophagia</taxon>
        <taxon>Cytophagales</taxon>
        <taxon>Hymenobacteraceae</taxon>
        <taxon>Hymenobacter</taxon>
    </lineage>
</organism>
<gene>
    <name evidence="1" type="ORF">MTX78_13560</name>
</gene>
<evidence type="ECO:0000313" key="2">
    <source>
        <dbReference type="Proteomes" id="UP000831113"/>
    </source>
</evidence>
<evidence type="ECO:0000313" key="1">
    <source>
        <dbReference type="EMBL" id="UOG73151.1"/>
    </source>
</evidence>
<reference evidence="1 2" key="1">
    <citation type="submission" date="2022-03" db="EMBL/GenBank/DDBJ databases">
        <title>Hymenobactersp. isolated from the air.</title>
        <authorList>
            <person name="Won M."/>
            <person name="Kwon S.-W."/>
        </authorList>
    </citation>
    <scope>NUCLEOTIDE SEQUENCE [LARGE SCALE GENOMIC DNA]</scope>
    <source>
        <strain evidence="1 2">KACC 21982</strain>
    </source>
</reference>
<dbReference type="EMBL" id="CP094669">
    <property type="protein sequence ID" value="UOG73151.1"/>
    <property type="molecule type" value="Genomic_DNA"/>
</dbReference>
<dbReference type="Proteomes" id="UP000831113">
    <property type="component" value="Chromosome"/>
</dbReference>